<accession>B5VS70</accession>
<dbReference type="Proteomes" id="UP000008988">
    <property type="component" value="Unassembled WGS sequence"/>
</dbReference>
<name>B5VS70_YEAS6</name>
<feature type="chain" id="PRO_5002839288" evidence="1">
    <location>
        <begin position="19"/>
        <end position="43"/>
    </location>
</feature>
<evidence type="ECO:0000313" key="3">
    <source>
        <dbReference type="Proteomes" id="UP000008988"/>
    </source>
</evidence>
<feature type="signal peptide" evidence="1">
    <location>
        <begin position="1"/>
        <end position="18"/>
    </location>
</feature>
<dbReference type="EMBL" id="ABSV01002189">
    <property type="protein sequence ID" value="EDZ69225.1"/>
    <property type="molecule type" value="Genomic_DNA"/>
</dbReference>
<evidence type="ECO:0000256" key="1">
    <source>
        <dbReference type="SAM" id="SignalP"/>
    </source>
</evidence>
<keyword evidence="1" id="KW-0732">Signal</keyword>
<gene>
    <name evidence="2" type="ORF">AWRI1631_153370</name>
</gene>
<dbReference type="AlphaFoldDB" id="B5VS70"/>
<sequence>MVKQWLGPFLAGIGALVARQLAPQVGPMQETQQTPIVGYRQVF</sequence>
<comment type="caution">
    <text evidence="2">The sequence shown here is derived from an EMBL/GenBank/DDBJ whole genome shotgun (WGS) entry which is preliminary data.</text>
</comment>
<reference evidence="2 3" key="1">
    <citation type="journal article" date="2008" name="FEMS Yeast Res.">
        <title>Comparative genome analysis of a Saccharomyces cerevisiae wine strain.</title>
        <authorList>
            <person name="Borneman A.R."/>
            <person name="Forgan A.H."/>
            <person name="Pretorius I.S."/>
            <person name="Chambers P.J."/>
        </authorList>
    </citation>
    <scope>NUCLEOTIDE SEQUENCE [LARGE SCALE GENOMIC DNA]</scope>
    <source>
        <strain evidence="2 3">AWRI1631</strain>
    </source>
</reference>
<proteinExistence type="predicted"/>
<organism evidence="2 3">
    <name type="scientific">Saccharomyces cerevisiae (strain AWRI1631)</name>
    <name type="common">Baker's yeast</name>
    <dbReference type="NCBI Taxonomy" id="545124"/>
    <lineage>
        <taxon>Eukaryota</taxon>
        <taxon>Fungi</taxon>
        <taxon>Dikarya</taxon>
        <taxon>Ascomycota</taxon>
        <taxon>Saccharomycotina</taxon>
        <taxon>Saccharomycetes</taxon>
        <taxon>Saccharomycetales</taxon>
        <taxon>Saccharomycetaceae</taxon>
        <taxon>Saccharomyces</taxon>
    </lineage>
</organism>
<protein>
    <submittedName>
        <fullName evidence="2">Uncharacterized protein</fullName>
    </submittedName>
</protein>
<evidence type="ECO:0000313" key="2">
    <source>
        <dbReference type="EMBL" id="EDZ69225.1"/>
    </source>
</evidence>